<accession>A0A502G3C9</accession>
<dbReference type="AlphaFoldDB" id="A0A502G3C9"/>
<dbReference type="InterPro" id="IPR021660">
    <property type="entry name" value="DUF3253"/>
</dbReference>
<dbReference type="Proteomes" id="UP000317078">
    <property type="component" value="Unassembled WGS sequence"/>
</dbReference>
<evidence type="ECO:0000313" key="1">
    <source>
        <dbReference type="EMBL" id="TPG55513.1"/>
    </source>
</evidence>
<sequence length="88" mass="9686">MTSAPDRQIIQDEILRRLAGREPGKSICPSEVARALRPEAWQPLMGPVRQAAVALAREGRLEVLRKGRPAALEELRGVIRLRAPLAEG</sequence>
<reference evidence="1 2" key="1">
    <citation type="journal article" date="2019" name="Environ. Microbiol.">
        <title>Species interactions and distinct microbial communities in high Arctic permafrost affected cryosols are associated with the CH4 and CO2 gas fluxes.</title>
        <authorList>
            <person name="Altshuler I."/>
            <person name="Hamel J."/>
            <person name="Turney S."/>
            <person name="Magnuson E."/>
            <person name="Levesque R."/>
            <person name="Greer C."/>
            <person name="Whyte L.G."/>
        </authorList>
    </citation>
    <scope>NUCLEOTIDE SEQUENCE [LARGE SCALE GENOMIC DNA]</scope>
    <source>
        <strain evidence="1 2">S9.3B</strain>
    </source>
</reference>
<protein>
    <submittedName>
        <fullName evidence="1">DUF3253 domain-containing protein</fullName>
    </submittedName>
</protein>
<dbReference type="InterPro" id="IPR036390">
    <property type="entry name" value="WH_DNA-bd_sf"/>
</dbReference>
<dbReference type="SUPFAM" id="SSF46785">
    <property type="entry name" value="Winged helix' DNA-binding domain"/>
    <property type="match status" value="1"/>
</dbReference>
<dbReference type="InterPro" id="IPR036388">
    <property type="entry name" value="WH-like_DNA-bd_sf"/>
</dbReference>
<organism evidence="1 2">
    <name type="scientific">Muricoccus nepalensis</name>
    <dbReference type="NCBI Taxonomy" id="1854500"/>
    <lineage>
        <taxon>Bacteria</taxon>
        <taxon>Pseudomonadati</taxon>
        <taxon>Pseudomonadota</taxon>
        <taxon>Alphaproteobacteria</taxon>
        <taxon>Acetobacterales</taxon>
        <taxon>Roseomonadaceae</taxon>
        <taxon>Muricoccus</taxon>
    </lineage>
</organism>
<dbReference type="RefSeq" id="WP_140884479.1">
    <property type="nucleotide sequence ID" value="NZ_RCZP01000013.1"/>
</dbReference>
<name>A0A502G3C9_9PROT</name>
<gene>
    <name evidence="1" type="ORF">EAH89_14820</name>
</gene>
<dbReference type="Gene3D" id="1.10.10.10">
    <property type="entry name" value="Winged helix-like DNA-binding domain superfamily/Winged helix DNA-binding domain"/>
    <property type="match status" value="1"/>
</dbReference>
<dbReference type="EMBL" id="RCZP01000013">
    <property type="protein sequence ID" value="TPG55513.1"/>
    <property type="molecule type" value="Genomic_DNA"/>
</dbReference>
<proteinExistence type="predicted"/>
<evidence type="ECO:0000313" key="2">
    <source>
        <dbReference type="Proteomes" id="UP000317078"/>
    </source>
</evidence>
<dbReference type="Pfam" id="PF11625">
    <property type="entry name" value="DUF3253"/>
    <property type="match status" value="1"/>
</dbReference>
<dbReference type="OrthoDB" id="7631458at2"/>
<keyword evidence="2" id="KW-1185">Reference proteome</keyword>
<comment type="caution">
    <text evidence="1">The sequence shown here is derived from an EMBL/GenBank/DDBJ whole genome shotgun (WGS) entry which is preliminary data.</text>
</comment>